<keyword evidence="3" id="KW-1003">Cell membrane</keyword>
<keyword evidence="5 10" id="KW-0732">Signal</keyword>
<evidence type="ECO:0000256" key="9">
    <source>
        <dbReference type="SAM" id="MobiDB-lite"/>
    </source>
</evidence>
<reference evidence="13 14" key="1">
    <citation type="journal article" date="2005" name="Science">
        <title>Comparative genomics of trypanosomatid parasitic protozoa.</title>
        <authorList>
            <person name="El-Sayed N.M."/>
            <person name="Myler P.J."/>
            <person name="Blandin G."/>
            <person name="Berriman M."/>
            <person name="Crabtree J."/>
            <person name="Aggarwal G."/>
            <person name="Caler E."/>
            <person name="Renauld H."/>
            <person name="Worthey E.A."/>
            <person name="Hertz-Fowler C."/>
            <person name="Ghedin E."/>
            <person name="Peacock C."/>
            <person name="Bartholomeu D.C."/>
            <person name="Haas B.J."/>
            <person name="Tran A.N."/>
            <person name="Wortman J.R."/>
            <person name="Alsmark U.C."/>
            <person name="Angiuoli S."/>
            <person name="Anupama A."/>
            <person name="Badger J."/>
            <person name="Bringaud F."/>
            <person name="Cadag E."/>
            <person name="Carlton J.M."/>
            <person name="Cerqueira G.C."/>
            <person name="Creasy T."/>
            <person name="Delcher A.L."/>
            <person name="Djikeng A."/>
            <person name="Embley T.M."/>
            <person name="Hauser C."/>
            <person name="Ivens A.C."/>
            <person name="Kummerfeld S.K."/>
            <person name="Pereira-Leal J.B."/>
            <person name="Nilsson D."/>
            <person name="Peterson J."/>
            <person name="Salzberg S.L."/>
            <person name="Shallom J."/>
            <person name="Silva J.C."/>
            <person name="Sundaram J."/>
            <person name="Westenberger S."/>
            <person name="White O."/>
            <person name="Melville S.E."/>
            <person name="Donelson J.E."/>
            <person name="Andersson B."/>
            <person name="Stuart K.D."/>
            <person name="Hall N."/>
        </authorList>
    </citation>
    <scope>NUCLEOTIDE SEQUENCE [LARGE SCALE GENOMIC DNA]</scope>
    <source>
        <strain evidence="13 14">927/4 GUTat10.1</strain>
    </source>
</reference>
<protein>
    <submittedName>
        <fullName evidence="13">Variant surface glycoprotein (VSG), putative</fullName>
    </submittedName>
</protein>
<dbReference type="Proteomes" id="UP000008524">
    <property type="component" value="Chromosome 11"/>
</dbReference>
<keyword evidence="6" id="KW-0472">Membrane</keyword>
<evidence type="ECO:0000313" key="13">
    <source>
        <dbReference type="EMBL" id="EAN80677.1"/>
    </source>
</evidence>
<reference evidence="13 14" key="2">
    <citation type="journal article" date="2005" name="Science">
        <title>The genome of the African trypanosome Trypanosoma brucei.</title>
        <authorList>
            <person name="Berriman M."/>
            <person name="Ghedin E."/>
            <person name="Hertz-Fowler C."/>
            <person name="Blandin G."/>
            <person name="Renauld H."/>
            <person name="Bartholomeu D.C."/>
            <person name="Lennard N.J."/>
            <person name="Caler E."/>
            <person name="Hamlin N.E."/>
            <person name="Haas B."/>
            <person name="Bohme U."/>
            <person name="Hannick L."/>
            <person name="Aslett M.A."/>
            <person name="Shallom J."/>
            <person name="Marcello L."/>
            <person name="Hou L."/>
            <person name="Wickstead B."/>
            <person name="Alsmark U.C."/>
            <person name="Arrowsmith C."/>
            <person name="Atkin R.J."/>
            <person name="Barron A.J."/>
            <person name="Bringaud F."/>
            <person name="Brooks K."/>
            <person name="Carrington M."/>
            <person name="Cherevach I."/>
            <person name="Chillingworth T.J."/>
            <person name="Churcher C."/>
            <person name="Clark L.N."/>
            <person name="Corton C.H."/>
            <person name="Cronin A."/>
            <person name="Davies R.M."/>
            <person name="Doggett J."/>
            <person name="Djikeng A."/>
            <person name="Feldblyum T."/>
            <person name="Field M.C."/>
            <person name="Fraser A."/>
            <person name="Goodhead I."/>
            <person name="Hance Z."/>
            <person name="Harper D."/>
            <person name="Harris B.R."/>
            <person name="Hauser H."/>
            <person name="Hostetler J."/>
            <person name="Ivens A."/>
            <person name="Jagels K."/>
            <person name="Johnson D."/>
            <person name="Johnson J."/>
            <person name="Jones K."/>
            <person name="Kerhornou A.X."/>
            <person name="Koo H."/>
            <person name="Larke N."/>
            <person name="Landfear S."/>
            <person name="Larkin C."/>
            <person name="Leech V."/>
            <person name="Line A."/>
            <person name="Lord A."/>
            <person name="Macleod A."/>
            <person name="Mooney P.J."/>
            <person name="Moule S."/>
            <person name="Martin D.M."/>
            <person name="Morgan G.W."/>
            <person name="Mungall K."/>
            <person name="Norbertczak H."/>
            <person name="Ormond D."/>
            <person name="Pai G."/>
            <person name="Peacock C.S."/>
            <person name="Peterson J."/>
            <person name="Quail M.A."/>
            <person name="Rabbinowitsch E."/>
            <person name="Rajandream M.A."/>
            <person name="Reitter C."/>
            <person name="Salzberg S.L."/>
            <person name="Sanders M."/>
            <person name="Schobel S."/>
            <person name="Sharp S."/>
            <person name="Simmonds M."/>
            <person name="Simpson A.J."/>
            <person name="Tallon L."/>
            <person name="Turner C.M."/>
            <person name="Tait A."/>
            <person name="Tivey A.R."/>
            <person name="Van Aken S."/>
            <person name="Walker D."/>
            <person name="Wanless D."/>
            <person name="Wang S."/>
            <person name="White B."/>
            <person name="White O."/>
            <person name="Whitehead S."/>
            <person name="Woodward J."/>
            <person name="Wortman J."/>
            <person name="Adams M.D."/>
            <person name="Embley T.M."/>
            <person name="Gull K."/>
            <person name="Ullu E."/>
            <person name="Barry J.D."/>
            <person name="Fairlamb A.H."/>
            <person name="Opperdoes F."/>
            <person name="Barrell B.G."/>
            <person name="Donelson J.E."/>
            <person name="Hall N."/>
            <person name="Fraser C.M."/>
            <person name="Melville S.E."/>
            <person name="El-Sayed N.M."/>
        </authorList>
    </citation>
    <scope>NUCLEOTIDE SEQUENCE [LARGE SCALE GENOMIC DNA]</scope>
    <source>
        <strain evidence="13 14">927/4 GUTat10.1</strain>
    </source>
</reference>
<name>Q380V4_TRYB2</name>
<dbReference type="Pfam" id="PF13206">
    <property type="entry name" value="VSG_B"/>
    <property type="match status" value="1"/>
</dbReference>
<dbReference type="GO" id="GO:0005886">
    <property type="term" value="C:plasma membrane"/>
    <property type="evidence" value="ECO:0007669"/>
    <property type="project" value="UniProtKB-SubCell"/>
</dbReference>
<organism evidence="13 14">
    <name type="scientific">Trypanosoma brucei brucei (strain 927/4 GUTat10.1)</name>
    <dbReference type="NCBI Taxonomy" id="185431"/>
    <lineage>
        <taxon>Eukaryota</taxon>
        <taxon>Discoba</taxon>
        <taxon>Euglenozoa</taxon>
        <taxon>Kinetoplastea</taxon>
        <taxon>Metakinetoplastina</taxon>
        <taxon>Trypanosomatida</taxon>
        <taxon>Trypanosomatidae</taxon>
        <taxon>Trypanosoma</taxon>
    </lineage>
</organism>
<evidence type="ECO:0000259" key="12">
    <source>
        <dbReference type="Pfam" id="PF13206"/>
    </source>
</evidence>
<dbReference type="VEuPathDB" id="TriTrypDB:Tb927.11.20400"/>
<evidence type="ECO:0000256" key="1">
    <source>
        <dbReference type="ARBA" id="ARBA00002523"/>
    </source>
</evidence>
<evidence type="ECO:0000256" key="5">
    <source>
        <dbReference type="ARBA" id="ARBA00022729"/>
    </source>
</evidence>
<dbReference type="GO" id="GO:0098552">
    <property type="term" value="C:side of membrane"/>
    <property type="evidence" value="ECO:0007669"/>
    <property type="project" value="UniProtKB-KW"/>
</dbReference>
<proteinExistence type="predicted"/>
<dbReference type="PaxDb" id="5691-EAN80677"/>
<dbReference type="Pfam" id="PF10659">
    <property type="entry name" value="Trypan_glycop_C"/>
    <property type="match status" value="1"/>
</dbReference>
<dbReference type="InParanoid" id="Q380V4"/>
<dbReference type="InterPro" id="IPR019609">
    <property type="entry name" value="Variant_surf_glycoprt_trypan_C"/>
</dbReference>
<feature type="compositionally biased region" description="Low complexity" evidence="9">
    <location>
        <begin position="442"/>
        <end position="457"/>
    </location>
</feature>
<dbReference type="KEGG" id="tbr:Tb11.v4.0034"/>
<feature type="signal peptide" evidence="10">
    <location>
        <begin position="1"/>
        <end position="20"/>
    </location>
</feature>
<gene>
    <name evidence="13" type="ORF">Tb11.v4.0034</name>
</gene>
<feature type="chain" id="PRO_5004221724" evidence="10">
    <location>
        <begin position="21"/>
        <end position="526"/>
    </location>
</feature>
<evidence type="ECO:0000256" key="3">
    <source>
        <dbReference type="ARBA" id="ARBA00022475"/>
    </source>
</evidence>
<evidence type="ECO:0000256" key="10">
    <source>
        <dbReference type="SAM" id="SignalP"/>
    </source>
</evidence>
<feature type="region of interest" description="Disordered" evidence="9">
    <location>
        <begin position="472"/>
        <end position="498"/>
    </location>
</feature>
<evidence type="ECO:0000259" key="11">
    <source>
        <dbReference type="Pfam" id="PF10659"/>
    </source>
</evidence>
<feature type="domain" description="Trypanosome variant surface glycoprotein C-terminal" evidence="11">
    <location>
        <begin position="410"/>
        <end position="525"/>
    </location>
</feature>
<evidence type="ECO:0000256" key="6">
    <source>
        <dbReference type="ARBA" id="ARBA00023136"/>
    </source>
</evidence>
<keyword evidence="4" id="KW-0336">GPI-anchor</keyword>
<keyword evidence="7" id="KW-0325">Glycoprotein</keyword>
<evidence type="ECO:0000256" key="2">
    <source>
        <dbReference type="ARBA" id="ARBA00004609"/>
    </source>
</evidence>
<evidence type="ECO:0000313" key="14">
    <source>
        <dbReference type="Proteomes" id="UP000008524"/>
    </source>
</evidence>
<evidence type="ECO:0000256" key="4">
    <source>
        <dbReference type="ARBA" id="ARBA00022622"/>
    </source>
</evidence>
<evidence type="ECO:0000256" key="8">
    <source>
        <dbReference type="ARBA" id="ARBA00023288"/>
    </source>
</evidence>
<accession>Q380V4</accession>
<dbReference type="InterPro" id="IPR025932">
    <property type="entry name" value="Trypano_VSG_B_N_dom"/>
</dbReference>
<comment type="function">
    <text evidence="1">VSG forms a coat on the surface of the parasite. The trypanosome evades the immune response of the host by expressing a series of antigenically distinct VSGs from an estimated 1000 VSG genes.</text>
</comment>
<keyword evidence="14" id="KW-1185">Reference proteome</keyword>
<dbReference type="GeneID" id="3664776"/>
<feature type="region of interest" description="Disordered" evidence="9">
    <location>
        <begin position="430"/>
        <end position="457"/>
    </location>
</feature>
<comment type="subcellular location">
    <subcellularLocation>
        <location evidence="2">Cell membrane</location>
        <topology evidence="2">Lipid-anchor</topology>
        <topology evidence="2">GPI-anchor</topology>
    </subcellularLocation>
</comment>
<dbReference type="RefSeq" id="XP_829789.1">
    <property type="nucleotide sequence ID" value="XM_824696.1"/>
</dbReference>
<feature type="compositionally biased region" description="Basic and acidic residues" evidence="9">
    <location>
        <begin position="487"/>
        <end position="498"/>
    </location>
</feature>
<keyword evidence="8" id="KW-0449">Lipoprotein</keyword>
<evidence type="ECO:0000256" key="7">
    <source>
        <dbReference type="ARBA" id="ARBA00023180"/>
    </source>
</evidence>
<sequence length="526" mass="56157">MYAIMLPMTIVLWLVTKTEGTDIVGGANRQEHAALCKFVAMAPREVEIPTIPAMPEDDLDYIHMVNFSAATGSWQEMFYSDKAAKKTHDNPKSAGQDGRGFEENWPRWTKIAAKKLEATTGGQKNQAGIMELTEDQETLARDHLKHIRTRAHELAKELQSIQPPSDAPKDNTAKETIATAVYGENAKPASNPDPSKVFTGTTTGTRDSVCKAAGGNGNPATALEALTCVCFRGTNNVDPAVCVQAADGGTWEAASTFATGVTAANLGKLAKSCPFDAGQITGTEILAAIANLNDLIHKDTSNAYLGQFASSKCDGNKAQGVCLEFSGFASKAQPIVEQLTWIPPLKNLALGLQTLESNKQRGLQIIEQIKKLKKDAVVIVDSAKATAAALEKIKGGTQKQHTIGQTTTNCSTHTTNQTCIKANCKWEEKDGKGECKSKPGSATPETAGTEGTTKEGGTTAAWCTGHKDKTACENDKTGDKQNCAWRKGKEGETDEPEKEKCRNGSFLVNKKFALGVASAAFAALLF</sequence>
<feature type="domain" description="Trypanosome variant surface glycoprotein B-type N-terminal" evidence="12">
    <location>
        <begin position="11"/>
        <end position="371"/>
    </location>
</feature>
<dbReference type="AlphaFoldDB" id="Q380V4"/>
<dbReference type="EMBL" id="CH464491">
    <property type="protein sequence ID" value="EAN80677.1"/>
    <property type="molecule type" value="Genomic_DNA"/>
</dbReference>